<dbReference type="PROSITE" id="PS51770">
    <property type="entry name" value="HOTDOG_ACOT"/>
    <property type="match status" value="1"/>
</dbReference>
<dbReference type="InterPro" id="IPR006683">
    <property type="entry name" value="Thioestr_dom"/>
</dbReference>
<evidence type="ECO:0000256" key="2">
    <source>
        <dbReference type="ARBA" id="ARBA00022801"/>
    </source>
</evidence>
<evidence type="ECO:0000256" key="3">
    <source>
        <dbReference type="PROSITE-ProRule" id="PRU01106"/>
    </source>
</evidence>
<proteinExistence type="inferred from homology"/>
<evidence type="ECO:0000256" key="1">
    <source>
        <dbReference type="ARBA" id="ARBA00010458"/>
    </source>
</evidence>
<dbReference type="InterPro" id="IPR033120">
    <property type="entry name" value="HOTDOG_ACOT"/>
</dbReference>
<dbReference type="InterPro" id="IPR040170">
    <property type="entry name" value="Cytosol_ACT"/>
</dbReference>
<keyword evidence="2 3" id="KW-0378">Hydrolase</keyword>
<name>A0ABX2ZMW4_9BACI</name>
<dbReference type="InterPro" id="IPR029069">
    <property type="entry name" value="HotDog_dom_sf"/>
</dbReference>
<comment type="similarity">
    <text evidence="1">Belongs to the acyl coenzyme A hydrolase family.</text>
</comment>
<evidence type="ECO:0000259" key="4">
    <source>
        <dbReference type="PROSITE" id="PS51770"/>
    </source>
</evidence>
<dbReference type="EMBL" id="MDKC01000032">
    <property type="protein sequence ID" value="ODG91070.1"/>
    <property type="molecule type" value="Genomic_DNA"/>
</dbReference>
<keyword evidence="6" id="KW-1185">Reference proteome</keyword>
<evidence type="ECO:0000313" key="5">
    <source>
        <dbReference type="EMBL" id="ODG91070.1"/>
    </source>
</evidence>
<dbReference type="SUPFAM" id="SSF54637">
    <property type="entry name" value="Thioesterase/thiol ester dehydrase-isomerase"/>
    <property type="match status" value="1"/>
</dbReference>
<dbReference type="RefSeq" id="WP_069034440.1">
    <property type="nucleotide sequence ID" value="NZ_MDKC01000032.1"/>
</dbReference>
<evidence type="ECO:0000313" key="6">
    <source>
        <dbReference type="Proteomes" id="UP000094580"/>
    </source>
</evidence>
<dbReference type="CDD" id="cd03442">
    <property type="entry name" value="BFIT_BACH"/>
    <property type="match status" value="1"/>
</dbReference>
<accession>A0ABX2ZMW4</accession>
<dbReference type="Gene3D" id="3.10.129.10">
    <property type="entry name" value="Hotdog Thioesterase"/>
    <property type="match status" value="1"/>
</dbReference>
<sequence>MSGRYVKESRVFDSSRIFPTDLNNHGTLFGGKMLAAMDLIASISATKHSRMECVTASMDSVEFLCPVRESDCIYYESFVILTGSSSMEVFVRATAEDLLSGEKRVAATCFVTFVALKDGKPHRVVEVIPETDEEIKLQQLAFKRLESRQLRKKLSKELALIWKE</sequence>
<feature type="domain" description="HotDog ACOT-type" evidence="4">
    <location>
        <begin position="7"/>
        <end position="119"/>
    </location>
</feature>
<organism evidence="5 6">
    <name type="scientific">Gottfriedia luciferensis</name>
    <dbReference type="NCBI Taxonomy" id="178774"/>
    <lineage>
        <taxon>Bacteria</taxon>
        <taxon>Bacillati</taxon>
        <taxon>Bacillota</taxon>
        <taxon>Bacilli</taxon>
        <taxon>Bacillales</taxon>
        <taxon>Bacillaceae</taxon>
        <taxon>Gottfriedia</taxon>
    </lineage>
</organism>
<reference evidence="5 6" key="1">
    <citation type="submission" date="2016-07" db="EMBL/GenBank/DDBJ databases">
        <authorList>
            <person name="Townsley L."/>
            <person name="Shank E.A."/>
        </authorList>
    </citation>
    <scope>NUCLEOTIDE SEQUENCE [LARGE SCALE GENOMIC DNA]</scope>
    <source>
        <strain evidence="5 6">CH01</strain>
    </source>
</reference>
<protein>
    <submittedName>
        <fullName evidence="5">Acyl-CoA thioesterase</fullName>
    </submittedName>
</protein>
<dbReference type="PANTHER" id="PTHR11049:SF24">
    <property type="entry name" value="CYTOSOLIC ACYL COENZYME A THIOESTER HYDROLASE"/>
    <property type="match status" value="1"/>
</dbReference>
<dbReference type="Pfam" id="PF03061">
    <property type="entry name" value="4HBT"/>
    <property type="match status" value="1"/>
</dbReference>
<gene>
    <name evidence="5" type="ORF">BED47_08565</name>
</gene>
<dbReference type="PANTHER" id="PTHR11049">
    <property type="entry name" value="ACYL COENZYME A THIOESTER HYDROLASE"/>
    <property type="match status" value="1"/>
</dbReference>
<dbReference type="Proteomes" id="UP000094580">
    <property type="component" value="Unassembled WGS sequence"/>
</dbReference>
<comment type="caution">
    <text evidence="5">The sequence shown here is derived from an EMBL/GenBank/DDBJ whole genome shotgun (WGS) entry which is preliminary data.</text>
</comment>